<dbReference type="Proteomes" id="UP000829291">
    <property type="component" value="Chromosome 4"/>
</dbReference>
<sequence length="296" mass="32089">MRAVGMLRSGFILVFLIITYANTLPLQYLPSIPGYVPVYIRNGDEPLEDINLALAEAFAEHSSSKNLKESPIALDALQPVDYEQVSNGVDKVEKSIPGAFELNELGAEQKNDDANAEVLSLDEPAPTAVQRRETNRSDGEKKSEAVTLEVNRSRIPQLLTAQEHEDEQTSEAEKVPPISLSEESANELNSVPANETEDSDKLGSEEKSDQFKPTDAADLNPNYPELPAEIPQQHNSQDFGTPAEGHPEVNSPMIIMGEINTAESVSEHSSSLSNGNKDNFESSGIASDDSAANVSE</sequence>
<dbReference type="InParanoid" id="A0A6J0BY55"/>
<accession>A0A6J0BY55</accession>
<evidence type="ECO:0000313" key="2">
    <source>
        <dbReference type="Proteomes" id="UP000829291"/>
    </source>
</evidence>
<dbReference type="AlphaFoldDB" id="A0A6J0BY55"/>
<proteinExistence type="predicted"/>
<evidence type="ECO:0000256" key="1">
    <source>
        <dbReference type="SAM" id="MobiDB-lite"/>
    </source>
</evidence>
<gene>
    <name evidence="3" type="primary">LOC107223872</name>
</gene>
<name>A0A6J0BY55_NEOLC</name>
<dbReference type="OrthoDB" id="6620644at2759"/>
<feature type="compositionally biased region" description="Polar residues" evidence="1">
    <location>
        <begin position="274"/>
        <end position="296"/>
    </location>
</feature>
<dbReference type="KEGG" id="nlo:107223872"/>
<feature type="region of interest" description="Disordered" evidence="1">
    <location>
        <begin position="118"/>
        <end position="296"/>
    </location>
</feature>
<reference evidence="3" key="1">
    <citation type="submission" date="2025-08" db="UniProtKB">
        <authorList>
            <consortium name="RefSeq"/>
        </authorList>
    </citation>
    <scope>IDENTIFICATION</scope>
    <source>
        <tissue evidence="3">Thorax and Abdomen</tissue>
    </source>
</reference>
<keyword evidence="2" id="KW-1185">Reference proteome</keyword>
<dbReference type="GeneID" id="107223872"/>
<evidence type="ECO:0000313" key="3">
    <source>
        <dbReference type="RefSeq" id="XP_015519189.2"/>
    </source>
</evidence>
<dbReference type="RefSeq" id="XP_015519189.2">
    <property type="nucleotide sequence ID" value="XM_015663703.2"/>
</dbReference>
<organism evidence="3">
    <name type="scientific">Neodiprion lecontei</name>
    <name type="common">Redheaded pine sawfly</name>
    <dbReference type="NCBI Taxonomy" id="441921"/>
    <lineage>
        <taxon>Eukaryota</taxon>
        <taxon>Metazoa</taxon>
        <taxon>Ecdysozoa</taxon>
        <taxon>Arthropoda</taxon>
        <taxon>Hexapoda</taxon>
        <taxon>Insecta</taxon>
        <taxon>Pterygota</taxon>
        <taxon>Neoptera</taxon>
        <taxon>Endopterygota</taxon>
        <taxon>Hymenoptera</taxon>
        <taxon>Tenthredinoidea</taxon>
        <taxon>Diprionidae</taxon>
        <taxon>Diprioninae</taxon>
        <taxon>Neodiprion</taxon>
    </lineage>
</organism>
<feature type="compositionally biased region" description="Basic and acidic residues" evidence="1">
    <location>
        <begin position="130"/>
        <end position="144"/>
    </location>
</feature>
<feature type="compositionally biased region" description="Basic and acidic residues" evidence="1">
    <location>
        <begin position="199"/>
        <end position="212"/>
    </location>
</feature>
<feature type="compositionally biased region" description="Low complexity" evidence="1">
    <location>
        <begin position="179"/>
        <end position="190"/>
    </location>
</feature>
<protein>
    <submittedName>
        <fullName evidence="3">Uncharacterized protein LOC107223872</fullName>
    </submittedName>
</protein>